<dbReference type="Pfam" id="PF00126">
    <property type="entry name" value="HTH_1"/>
    <property type="match status" value="1"/>
</dbReference>
<dbReference type="GO" id="GO:0003677">
    <property type="term" value="F:DNA binding"/>
    <property type="evidence" value="ECO:0007669"/>
    <property type="project" value="UniProtKB-KW"/>
</dbReference>
<evidence type="ECO:0000256" key="1">
    <source>
        <dbReference type="ARBA" id="ARBA00009437"/>
    </source>
</evidence>
<evidence type="ECO:0000256" key="2">
    <source>
        <dbReference type="ARBA" id="ARBA00023015"/>
    </source>
</evidence>
<proteinExistence type="inferred from homology"/>
<dbReference type="InterPro" id="IPR036388">
    <property type="entry name" value="WH-like_DNA-bd_sf"/>
</dbReference>
<sequence>MLSLLQAMLQAHCAALPSGLTQRRHIRRAMAYDRCGQGRRNARLNFLRQSPEHKEMDLRHLRYFIAVAEELNFSRAAYRLHIEQSPLSRAIQELELELGVQLFERNRRGTRLLPAGTALLQDARRLFANLEVARENVRAVASGHSSTLRIAISDGAIDLWLPTLLARCREEEPEVGILLTEMPLSELLHSLRVGDCDVGLARSDEVGDDIVPELLGKDALMVAVPSRHPVLIHKKIPLTEVGRYPLIACHPKIFEGKTRQIDRLLRTLDKDPVIAQRVSSLDLFLTLVAAGYGLGLVPAAQGVMCRHPDVVLRPLDWPDATLATYLLRRDSPISEPLDRFIARARDLASRSCGEEL</sequence>
<dbReference type="EMBL" id="UFBM01000074">
    <property type="protein sequence ID" value="SSG08415.1"/>
    <property type="molecule type" value="Genomic_DNA"/>
</dbReference>
<protein>
    <submittedName>
        <fullName evidence="6">LysR family transcriptional regulator YnfL</fullName>
    </submittedName>
</protein>
<dbReference type="FunFam" id="1.10.10.10:FF:000001">
    <property type="entry name" value="LysR family transcriptional regulator"/>
    <property type="match status" value="1"/>
</dbReference>
<evidence type="ECO:0000256" key="3">
    <source>
        <dbReference type="ARBA" id="ARBA00023125"/>
    </source>
</evidence>
<dbReference type="Gene3D" id="3.40.190.10">
    <property type="entry name" value="Periplasmic binding protein-like II"/>
    <property type="match status" value="2"/>
</dbReference>
<keyword evidence="2" id="KW-0805">Transcription regulation</keyword>
<dbReference type="SUPFAM" id="SSF46785">
    <property type="entry name" value="Winged helix' DNA-binding domain"/>
    <property type="match status" value="1"/>
</dbReference>
<evidence type="ECO:0000259" key="5">
    <source>
        <dbReference type="PROSITE" id="PS50931"/>
    </source>
</evidence>
<gene>
    <name evidence="6" type="primary">benM_2</name>
    <name evidence="6" type="ORF">SAMEA23995918_05347</name>
</gene>
<feature type="domain" description="HTH lysR-type" evidence="5">
    <location>
        <begin position="56"/>
        <end position="113"/>
    </location>
</feature>
<keyword evidence="3" id="KW-0238">DNA-binding</keyword>
<reference evidence="6 7" key="1">
    <citation type="submission" date="2018-07" db="EMBL/GenBank/DDBJ databases">
        <authorList>
            <consortium name="Pathogen Informatics"/>
        </authorList>
    </citation>
    <scope>NUCLEOTIDE SEQUENCE [LARGE SCALE GENOMIC DNA]</scope>
    <source>
        <strain evidence="6 7">4300STDY6636950</strain>
    </source>
</reference>
<dbReference type="AlphaFoldDB" id="A0ABD7N9P9"/>
<name>A0ABD7N9P9_9ENTR</name>
<evidence type="ECO:0000256" key="4">
    <source>
        <dbReference type="ARBA" id="ARBA00023163"/>
    </source>
</evidence>
<evidence type="ECO:0000313" key="6">
    <source>
        <dbReference type="EMBL" id="SSG08415.1"/>
    </source>
</evidence>
<dbReference type="InterPro" id="IPR036390">
    <property type="entry name" value="WH_DNA-bd_sf"/>
</dbReference>
<comment type="caution">
    <text evidence="6">The sequence shown here is derived from an EMBL/GenBank/DDBJ whole genome shotgun (WGS) entry which is preliminary data.</text>
</comment>
<dbReference type="InterPro" id="IPR000847">
    <property type="entry name" value="LysR_HTH_N"/>
</dbReference>
<keyword evidence="4" id="KW-0804">Transcription</keyword>
<dbReference type="CDD" id="cd08414">
    <property type="entry name" value="PBP2_LTTR_aromatics_like"/>
    <property type="match status" value="1"/>
</dbReference>
<evidence type="ECO:0000313" key="7">
    <source>
        <dbReference type="Proteomes" id="UP000252079"/>
    </source>
</evidence>
<dbReference type="PANTHER" id="PTHR30346">
    <property type="entry name" value="TRANSCRIPTIONAL DUAL REGULATOR HCAR-RELATED"/>
    <property type="match status" value="1"/>
</dbReference>
<dbReference type="Pfam" id="PF03466">
    <property type="entry name" value="LysR_substrate"/>
    <property type="match status" value="1"/>
</dbReference>
<dbReference type="Proteomes" id="UP000252079">
    <property type="component" value="Unassembled WGS sequence"/>
</dbReference>
<dbReference type="PANTHER" id="PTHR30346:SF0">
    <property type="entry name" value="HCA OPERON TRANSCRIPTIONAL ACTIVATOR HCAR"/>
    <property type="match status" value="1"/>
</dbReference>
<dbReference type="SUPFAM" id="SSF53850">
    <property type="entry name" value="Periplasmic binding protein-like II"/>
    <property type="match status" value="1"/>
</dbReference>
<dbReference type="Gene3D" id="1.10.10.10">
    <property type="entry name" value="Winged helix-like DNA-binding domain superfamily/Winged helix DNA-binding domain"/>
    <property type="match status" value="1"/>
</dbReference>
<organism evidence="6 7">
    <name type="scientific">Klebsiella quasipneumoniae</name>
    <dbReference type="NCBI Taxonomy" id="1463165"/>
    <lineage>
        <taxon>Bacteria</taxon>
        <taxon>Pseudomonadati</taxon>
        <taxon>Pseudomonadota</taxon>
        <taxon>Gammaproteobacteria</taxon>
        <taxon>Enterobacterales</taxon>
        <taxon>Enterobacteriaceae</taxon>
        <taxon>Klebsiella/Raoultella group</taxon>
        <taxon>Klebsiella</taxon>
        <taxon>Klebsiella pneumoniae complex</taxon>
    </lineage>
</organism>
<dbReference type="InterPro" id="IPR005119">
    <property type="entry name" value="LysR_subst-bd"/>
</dbReference>
<accession>A0ABD7N9P9</accession>
<dbReference type="PROSITE" id="PS50931">
    <property type="entry name" value="HTH_LYSR"/>
    <property type="match status" value="1"/>
</dbReference>
<dbReference type="PRINTS" id="PR00039">
    <property type="entry name" value="HTHLYSR"/>
</dbReference>
<comment type="similarity">
    <text evidence="1">Belongs to the LysR transcriptional regulatory family.</text>
</comment>